<name>A0ACA9NAU1_9GLOM</name>
<comment type="caution">
    <text evidence="1">The sequence shown here is derived from an EMBL/GenBank/DDBJ whole genome shotgun (WGS) entry which is preliminary data.</text>
</comment>
<sequence length="244" mass="28832">MSIIQVEIRRYASDLLNFSDDNLKTLWKKKFKNVQLKVALEIFQKQIENGDYKILQFWLDITKPHTGKISITTQVTNALVLIIYGILKFNLEHYNTDVLSSVQTAIYSCTDRAQLITIVNYLKNISEVQIKEILLRAEIKKKEKIIESYMKFPANTKPQWFFKKLKDLGKIKEKLLDLPITDPFYCFIINFNSEIWKSICTKNAILRIENDYLFKFSTEQYEAINNAMDLVFERYDPNLEFLNN</sequence>
<accession>A0ACA9NAU1</accession>
<evidence type="ECO:0000313" key="2">
    <source>
        <dbReference type="Proteomes" id="UP000789366"/>
    </source>
</evidence>
<dbReference type="Proteomes" id="UP000789366">
    <property type="component" value="Unassembled WGS sequence"/>
</dbReference>
<proteinExistence type="predicted"/>
<feature type="non-terminal residue" evidence="1">
    <location>
        <position position="244"/>
    </location>
</feature>
<gene>
    <name evidence="1" type="ORF">SPELUC_LOCUS8609</name>
</gene>
<dbReference type="EMBL" id="CAJVPW010013147">
    <property type="protein sequence ID" value="CAG8642182.1"/>
    <property type="molecule type" value="Genomic_DNA"/>
</dbReference>
<evidence type="ECO:0000313" key="1">
    <source>
        <dbReference type="EMBL" id="CAG8642182.1"/>
    </source>
</evidence>
<reference evidence="1" key="1">
    <citation type="submission" date="2021-06" db="EMBL/GenBank/DDBJ databases">
        <authorList>
            <person name="Kallberg Y."/>
            <person name="Tangrot J."/>
            <person name="Rosling A."/>
        </authorList>
    </citation>
    <scope>NUCLEOTIDE SEQUENCE</scope>
    <source>
        <strain evidence="1">28 12/20/2015</strain>
    </source>
</reference>
<keyword evidence="2" id="KW-1185">Reference proteome</keyword>
<organism evidence="1 2">
    <name type="scientific">Cetraspora pellucida</name>
    <dbReference type="NCBI Taxonomy" id="1433469"/>
    <lineage>
        <taxon>Eukaryota</taxon>
        <taxon>Fungi</taxon>
        <taxon>Fungi incertae sedis</taxon>
        <taxon>Mucoromycota</taxon>
        <taxon>Glomeromycotina</taxon>
        <taxon>Glomeromycetes</taxon>
        <taxon>Diversisporales</taxon>
        <taxon>Gigasporaceae</taxon>
        <taxon>Cetraspora</taxon>
    </lineage>
</organism>
<protein>
    <submittedName>
        <fullName evidence="1">14484_t:CDS:1</fullName>
    </submittedName>
</protein>